<dbReference type="InterPro" id="IPR049552">
    <property type="entry name" value="PKS_DH_N"/>
</dbReference>
<dbReference type="InterPro" id="IPR014030">
    <property type="entry name" value="Ketoacyl_synth_N"/>
</dbReference>
<dbReference type="PROSITE" id="PS50075">
    <property type="entry name" value="CARRIER"/>
    <property type="match status" value="1"/>
</dbReference>
<dbReference type="GO" id="GO:0006633">
    <property type="term" value="P:fatty acid biosynthetic process"/>
    <property type="evidence" value="ECO:0007669"/>
    <property type="project" value="InterPro"/>
</dbReference>
<evidence type="ECO:0000256" key="5">
    <source>
        <dbReference type="ARBA" id="ARBA00023268"/>
    </source>
</evidence>
<dbReference type="EMBL" id="FUYE01000011">
    <property type="protein sequence ID" value="SKB00977.1"/>
    <property type="molecule type" value="Genomic_DNA"/>
</dbReference>
<dbReference type="InterPro" id="IPR016036">
    <property type="entry name" value="Malonyl_transacylase_ACP-bd"/>
</dbReference>
<dbReference type="Pfam" id="PF00550">
    <property type="entry name" value="PP-binding"/>
    <property type="match status" value="1"/>
</dbReference>
<keyword evidence="4" id="KW-0521">NADP</keyword>
<dbReference type="PROSITE" id="PS52004">
    <property type="entry name" value="KS3_2"/>
    <property type="match status" value="1"/>
</dbReference>
<dbReference type="InterPro" id="IPR013217">
    <property type="entry name" value="Methyltransf_12"/>
</dbReference>
<dbReference type="SMART" id="SM01294">
    <property type="entry name" value="PKS_PP_betabranch"/>
    <property type="match status" value="1"/>
</dbReference>
<dbReference type="CDD" id="cd08955">
    <property type="entry name" value="KR_2_FAS_SDR_x"/>
    <property type="match status" value="1"/>
</dbReference>
<evidence type="ECO:0000256" key="9">
    <source>
        <dbReference type="SAM" id="MobiDB-lite"/>
    </source>
</evidence>
<dbReference type="Gene3D" id="1.10.1200.10">
    <property type="entry name" value="ACP-like"/>
    <property type="match status" value="1"/>
</dbReference>
<feature type="domain" description="Carrier" evidence="10">
    <location>
        <begin position="2421"/>
        <end position="2502"/>
    </location>
</feature>
<evidence type="ECO:0000256" key="7">
    <source>
        <dbReference type="ARBA" id="ARBA00054155"/>
    </source>
</evidence>
<evidence type="ECO:0000259" key="10">
    <source>
        <dbReference type="PROSITE" id="PS50075"/>
    </source>
</evidence>
<feature type="active site" description="Proton acceptor; for dehydratase activity" evidence="8">
    <location>
        <position position="932"/>
    </location>
</feature>
<evidence type="ECO:0000256" key="4">
    <source>
        <dbReference type="ARBA" id="ARBA00022857"/>
    </source>
</evidence>
<dbReference type="InterPro" id="IPR032821">
    <property type="entry name" value="PKS_assoc"/>
</dbReference>
<dbReference type="SUPFAM" id="SSF53335">
    <property type="entry name" value="S-adenosyl-L-methionine-dependent methyltransferases"/>
    <property type="match status" value="1"/>
</dbReference>
<dbReference type="Pfam" id="PF21089">
    <property type="entry name" value="PKS_DH_N"/>
    <property type="match status" value="1"/>
</dbReference>
<dbReference type="InterPro" id="IPR009081">
    <property type="entry name" value="PP-bd_ACP"/>
</dbReference>
<evidence type="ECO:0000259" key="11">
    <source>
        <dbReference type="PROSITE" id="PS52004"/>
    </source>
</evidence>
<proteinExistence type="predicted"/>
<dbReference type="RefSeq" id="WP_078814461.1">
    <property type="nucleotide sequence ID" value="NZ_FUYE01000011.1"/>
</dbReference>
<dbReference type="InterPro" id="IPR042104">
    <property type="entry name" value="PKS_dehydratase_sf"/>
</dbReference>
<dbReference type="Gene3D" id="3.40.366.10">
    <property type="entry name" value="Malonyl-Coenzyme A Acyl Carrier Protein, domain 2"/>
    <property type="match status" value="1"/>
</dbReference>
<feature type="region of interest" description="Disordered" evidence="9">
    <location>
        <begin position="2551"/>
        <end position="2574"/>
    </location>
</feature>
<dbReference type="SUPFAM" id="SSF53901">
    <property type="entry name" value="Thiolase-like"/>
    <property type="match status" value="1"/>
</dbReference>
<dbReference type="InterPro" id="IPR020806">
    <property type="entry name" value="PKS_PP-bd"/>
</dbReference>
<dbReference type="InterPro" id="IPR001227">
    <property type="entry name" value="Ac_transferase_dom_sf"/>
</dbReference>
<sequence length="2574" mass="277425">MQKEGIAIIGIGCRFPGGVNDVEAFWKLLAEGRDAVCEVPADRWNVERFYDAEPNLAGKSIAKRGGFLDSIDQYDPQFFGISPREAPFVDPQQRLVLETAWEAIEDAGIVLDLEKGTDIGVFVGVSHTDYQIIQGTPFDSAGIGAHSSTGSAHSIAANRISYSLNLTGPSVSMDTACSSALTAVHAACEYIWTGRGHTALAGGVTVMITPGGFIGFSQASMLSPDGKCKAFDAEANGFVRAEGAGMVMVKKLSQALADGDPIQGVILGSSLNQDGHTNGISLPSPEAQARLVKDACIDAGINPSHIGYVEAHGTGTAVGDPIEATALSEALCVDRPEGQPLAMGSVKTNLGHMETAAGVAGLVKAMLVLKHGKIPPNLHYTSPNPHIDFKELKLRVPTEMEDFPSHLPVRMAGVNSFGFGGANSHVIVAEAPKQPKVKMPASAFERSWPLVVSARSEEALKANAYRLGTWIEDHERSNGSSPLLPDLTYTLGARRNHHQYRLTLVARSSHEAATALQAFGMGQEVPSIRSGFSPRRETAARVGFVMSGQGPQWWGMGRELMKNEPVFRKAMEACAKALDPWTHFSLLEELARDEKDSKMSMTEIAQPAIFAMQVSLAELWKSWGVHPAAIVGHSVGEIAAACVAGVLNLEEGAKVIALRGRFMNECARGAGTMLAVGLNEEQALAVIARHDRVVSIAAFNGPRSLTLSGPKASLEAIQKELEADGVFARFVRVDHPFHHAFMQPAADELVAALKDLQPREEIVPFFSTVTGDRITGKECDADHWGRGIRQAVMFAPAVNALADFGVDVWLEITAHPALSVSIQECLSARGMKAPVVASARRDREHEHMLESAMELHRACVDLDFKGLTPGRYQHTLPTYAWDKARWWNESPDWREGRLAAGGKGMLDIRLPRAIPTWIARLDNRHMAYLKDHKVESHVVFPGAGFVELILEAGAQYFEGRPFAIEDFEIRKPLILPENPAGLLLEITYDPNERTFAIQSKFEQGAAWSVHVVGSMRGERTESIFNGTTWEGAAEGLISLDTTDFYQHMSDLGLRYGDEFRAVRELWAGGGKAAGKVALSENIASRAGEYCLHPVLLDGALHTFSAGSKTVEDRKAKMKLPVRFGRILYLRSPGAVTRVQAKVVQFNEEFIEGNIGLYDDAGKPCVLVDGFRAISMAAARRAGTSSTRDLLYHVDWERTPTTEAPAPLAPVSLEQLKKAAQKTLEEVIAVRGRDHLEATMASEDDLAAAQIARGLRSMASSLKAGEVWTEDSLKVAEPMRRVYKHLVNDLAQRGLLQVKGEGHVPTATFDAAADSSTNELKQFLDKHPGHLPEAQLCSITCSELGPILRGEKDAVQVLFGGSNSDLLDQFYGDGLLSSHWMAMITSAVQEAAKNLPEGRGLRILEVGAGTGGLSAYLLPMLPRGVHSYTFTDVSAGFFSVAGQKLAAFPEVEYKVFNLEKSGLEQGFEPDSYDIVVGTNVIHAVADVRATLGYIHEVLKPGGSLVFMDVASPQLWTESVFGLTSGWWHLTDRDLRPDQPLMPREKWEAAMKEVGFSETTSVPGLKTPRGGEGQIGLFGRKAWKEPAAAEPTIQQPTEASWLIFADKGGLGDRLAIQLGASGTRVRIARRGDEYAVKGDEYTLRANTPEDWMKLVTSYADDTPPERMTYLWSLDEPAGKGEGDAALMGIDALLHLTQAIENTTPAAKLRMDLITRGAQPAGEHMGLTNVAQAPSIGVFRVILSEHPNFACRGLDLPPEATASDDTLLWNELLREHGEREIAIRGEARYVQRIKRGLPVQEVTLDSKVPLRLESRERGMLDTLRMTPFTMPVCGDGEVLIEVKAAGMNFRDVLKALALYPAETPDARIFGDEVGGIVVATGKNVSHVTVGDRVFGLAVYGLSTHTLARGGDVVKMPDWMSFEEAATLPVVFMTSWHALYNVARMRKGEKILVHAGAGGVGMSAIQIALHLGCEVIATAGSPSKRALLQTLGVKHVIDSRRADFADAVMELTNRKGVDVVLNALAGEAIPMGLSCLAEFGRFIEIGKRDIYSNSRIPLWHLRKNASFHVVAMDAVFGGDEELTRKLLGELLELVEARALRPLPFRSFPAGRVDAAFRLMAAGKHIGKVVVAFTDAFVNRRSEAPAPGFEVKSDGTYLITGGFGGFGRVLSNWLVDCGARHLSLVGRSGASTAEAKAFVKDLEGRGVNVQIIKADAGEPADVTRMLQEVEAAKVPLKGVFHLAMVIDDAPMGVLNRERMRTVLAPKALGAWMLHEGTLDQNLDCFVMFSSISSVFGNPAQSNYSGANAFLDSLAHHRRALGLPALAVNWGVLGGEGYVARNEKVAEFLARQGTSAITPGEVTSLLETFLTAGSAQVAALRVDWSKWRQSFRGLQENPLLEHIFAAGVDSAESGGVTSDWRGKIDAAPAEERVGLIAQALREVVGSVLRVKPDSLRDDQPLTDLGLDSLMGVEIENLIESTIGVALPPTSLMRARTIGQLAALIGEHLGAASGSGSAAPAKPAAPAVVEAAPSVEEIDLDAISDADIASLLDDEPAAKAAPLEKSDTASSAKKSKSKAKA</sequence>
<dbReference type="Gene3D" id="3.40.47.10">
    <property type="match status" value="1"/>
</dbReference>
<dbReference type="InterPro" id="IPR050091">
    <property type="entry name" value="PKS_NRPS_Biosynth_Enz"/>
</dbReference>
<dbReference type="PROSITE" id="PS00606">
    <property type="entry name" value="KS3_1"/>
    <property type="match status" value="1"/>
</dbReference>
<dbReference type="STRING" id="48467.SAMN02745166_03273"/>
<evidence type="ECO:0000256" key="3">
    <source>
        <dbReference type="ARBA" id="ARBA00022679"/>
    </source>
</evidence>
<dbReference type="GO" id="GO:0071770">
    <property type="term" value="P:DIM/DIP cell wall layer assembly"/>
    <property type="evidence" value="ECO:0007669"/>
    <property type="project" value="TreeGrafter"/>
</dbReference>
<dbReference type="Pfam" id="PF14765">
    <property type="entry name" value="PS-DH"/>
    <property type="match status" value="1"/>
</dbReference>
<dbReference type="GO" id="GO:0004312">
    <property type="term" value="F:fatty acid synthase activity"/>
    <property type="evidence" value="ECO:0007669"/>
    <property type="project" value="TreeGrafter"/>
</dbReference>
<keyword evidence="2" id="KW-0597">Phosphoprotein</keyword>
<gene>
    <name evidence="13" type="ORF">SAMN02745166_03273</name>
</gene>
<dbReference type="SMART" id="SM00822">
    <property type="entry name" value="PKS_KR"/>
    <property type="match status" value="1"/>
</dbReference>
<dbReference type="InterPro" id="IPR013149">
    <property type="entry name" value="ADH-like_C"/>
</dbReference>
<feature type="active site" description="Proton donor; for dehydratase activity" evidence="8">
    <location>
        <position position="1097"/>
    </location>
</feature>
<dbReference type="InterPro" id="IPR020841">
    <property type="entry name" value="PKS_Beta-ketoAc_synthase_dom"/>
</dbReference>
<evidence type="ECO:0000313" key="13">
    <source>
        <dbReference type="EMBL" id="SKB00977.1"/>
    </source>
</evidence>
<reference evidence="14" key="1">
    <citation type="submission" date="2017-02" db="EMBL/GenBank/DDBJ databases">
        <authorList>
            <person name="Varghese N."/>
            <person name="Submissions S."/>
        </authorList>
    </citation>
    <scope>NUCLEOTIDE SEQUENCE [LARGE SCALE GENOMIC DNA]</scope>
    <source>
        <strain evidence="14">ATCC 700200</strain>
    </source>
</reference>
<dbReference type="FunFam" id="3.40.50.720:FF:000209">
    <property type="entry name" value="Polyketide synthase Pks12"/>
    <property type="match status" value="1"/>
</dbReference>
<dbReference type="CDD" id="cd02440">
    <property type="entry name" value="AdoMet_MTases"/>
    <property type="match status" value="1"/>
</dbReference>
<dbReference type="Gene3D" id="3.40.50.720">
    <property type="entry name" value="NAD(P)-binding Rossmann-like Domain"/>
    <property type="match status" value="3"/>
</dbReference>
<dbReference type="InterPro" id="IPR020807">
    <property type="entry name" value="PKS_DH"/>
</dbReference>
<dbReference type="SMART" id="SM00823">
    <property type="entry name" value="PKS_PP"/>
    <property type="match status" value="1"/>
</dbReference>
<dbReference type="Pfam" id="PF16197">
    <property type="entry name" value="KAsynt_C_assoc"/>
    <property type="match status" value="1"/>
</dbReference>
<evidence type="ECO:0000256" key="6">
    <source>
        <dbReference type="ARBA" id="ARBA00023315"/>
    </source>
</evidence>
<dbReference type="InterPro" id="IPR016039">
    <property type="entry name" value="Thiolase-like"/>
</dbReference>
<dbReference type="GO" id="GO:0005737">
    <property type="term" value="C:cytoplasm"/>
    <property type="evidence" value="ECO:0007669"/>
    <property type="project" value="TreeGrafter"/>
</dbReference>
<accession>A0A1T4YGM5</accession>
<feature type="domain" description="PKS/mFAS DH" evidence="12">
    <location>
        <begin position="898"/>
        <end position="1181"/>
    </location>
</feature>
<dbReference type="Pfam" id="PF08242">
    <property type="entry name" value="Methyltransf_12"/>
    <property type="match status" value="1"/>
</dbReference>
<dbReference type="InterPro" id="IPR011032">
    <property type="entry name" value="GroES-like_sf"/>
</dbReference>
<dbReference type="GO" id="GO:0005886">
    <property type="term" value="C:plasma membrane"/>
    <property type="evidence" value="ECO:0007669"/>
    <property type="project" value="TreeGrafter"/>
</dbReference>
<dbReference type="InterPro" id="IPR057326">
    <property type="entry name" value="KR_dom"/>
</dbReference>
<dbReference type="InterPro" id="IPR013154">
    <property type="entry name" value="ADH-like_N"/>
</dbReference>
<dbReference type="InterPro" id="IPR036736">
    <property type="entry name" value="ACP-like_sf"/>
</dbReference>
<keyword evidence="14" id="KW-1185">Reference proteome</keyword>
<dbReference type="SMART" id="SM00825">
    <property type="entry name" value="PKS_KS"/>
    <property type="match status" value="1"/>
</dbReference>
<feature type="domain" description="Ketosynthase family 3 (KS3)" evidence="11">
    <location>
        <begin position="3"/>
        <end position="430"/>
    </location>
</feature>
<keyword evidence="3 13" id="KW-0808">Transferase</keyword>
<dbReference type="OrthoDB" id="1983847at2"/>
<dbReference type="GO" id="GO:0004315">
    <property type="term" value="F:3-oxoacyl-[acyl-carrier-protein] synthase activity"/>
    <property type="evidence" value="ECO:0007669"/>
    <property type="project" value="InterPro"/>
</dbReference>
<dbReference type="SUPFAM" id="SSF47336">
    <property type="entry name" value="ACP-like"/>
    <property type="match status" value="1"/>
</dbReference>
<dbReference type="SMART" id="SM00829">
    <property type="entry name" value="PKS_ER"/>
    <property type="match status" value="1"/>
</dbReference>
<dbReference type="PANTHER" id="PTHR43775">
    <property type="entry name" value="FATTY ACID SYNTHASE"/>
    <property type="match status" value="1"/>
</dbReference>
<name>A0A1T4YGM5_9BACT</name>
<dbReference type="CDD" id="cd05195">
    <property type="entry name" value="enoyl_red"/>
    <property type="match status" value="1"/>
</dbReference>
<dbReference type="Pfam" id="PF08659">
    <property type="entry name" value="KR"/>
    <property type="match status" value="1"/>
</dbReference>
<feature type="region of interest" description="C-terminal hotdog fold" evidence="8">
    <location>
        <begin position="1036"/>
        <end position="1181"/>
    </location>
</feature>
<dbReference type="SUPFAM" id="SSF50129">
    <property type="entry name" value="GroES-like"/>
    <property type="match status" value="1"/>
</dbReference>
<dbReference type="Gene3D" id="3.10.129.110">
    <property type="entry name" value="Polyketide synthase dehydratase"/>
    <property type="match status" value="1"/>
</dbReference>
<dbReference type="FunFam" id="3.40.366.10:FF:000002">
    <property type="entry name" value="Probable polyketide synthase 2"/>
    <property type="match status" value="1"/>
</dbReference>
<dbReference type="SUPFAM" id="SSF55048">
    <property type="entry name" value="Probable ACP-binding domain of malonyl-CoA ACP transacylase"/>
    <property type="match status" value="1"/>
</dbReference>
<dbReference type="InterPro" id="IPR049551">
    <property type="entry name" value="PKS_DH_C"/>
</dbReference>
<dbReference type="InterPro" id="IPR049900">
    <property type="entry name" value="PKS_mFAS_DH"/>
</dbReference>
<dbReference type="InterPro" id="IPR029063">
    <property type="entry name" value="SAM-dependent_MTases_sf"/>
</dbReference>
<dbReference type="Pfam" id="PF08240">
    <property type="entry name" value="ADH_N"/>
    <property type="match status" value="1"/>
</dbReference>
<evidence type="ECO:0000256" key="2">
    <source>
        <dbReference type="ARBA" id="ARBA00022553"/>
    </source>
</evidence>
<dbReference type="Proteomes" id="UP000190774">
    <property type="component" value="Unassembled WGS sequence"/>
</dbReference>
<evidence type="ECO:0000256" key="8">
    <source>
        <dbReference type="PROSITE-ProRule" id="PRU01363"/>
    </source>
</evidence>
<dbReference type="InterPro" id="IPR036291">
    <property type="entry name" value="NAD(P)-bd_dom_sf"/>
</dbReference>
<keyword evidence="5" id="KW-0511">Multifunctional enzyme</keyword>
<dbReference type="InterPro" id="IPR020843">
    <property type="entry name" value="ER"/>
</dbReference>
<dbReference type="SUPFAM" id="SSF52151">
    <property type="entry name" value="FabD/lysophospholipase-like"/>
    <property type="match status" value="1"/>
</dbReference>
<evidence type="ECO:0000256" key="1">
    <source>
        <dbReference type="ARBA" id="ARBA00022450"/>
    </source>
</evidence>
<dbReference type="SMART" id="SM00826">
    <property type="entry name" value="PKS_DH"/>
    <property type="match status" value="1"/>
</dbReference>
<dbReference type="PANTHER" id="PTHR43775:SF37">
    <property type="entry name" value="SI:DKEY-61P9.11"/>
    <property type="match status" value="1"/>
</dbReference>
<evidence type="ECO:0000313" key="14">
    <source>
        <dbReference type="Proteomes" id="UP000190774"/>
    </source>
</evidence>
<dbReference type="InterPro" id="IPR014043">
    <property type="entry name" value="Acyl_transferase_dom"/>
</dbReference>
<dbReference type="Pfam" id="PF00109">
    <property type="entry name" value="ketoacyl-synt"/>
    <property type="match status" value="1"/>
</dbReference>
<dbReference type="Pfam" id="PF00107">
    <property type="entry name" value="ADH_zinc_N"/>
    <property type="match status" value="1"/>
</dbReference>
<keyword evidence="1" id="KW-0596">Phosphopantetheine</keyword>
<dbReference type="InterPro" id="IPR014031">
    <property type="entry name" value="Ketoacyl_synth_C"/>
</dbReference>
<feature type="region of interest" description="N-terminal hotdog fold" evidence="8">
    <location>
        <begin position="898"/>
        <end position="1022"/>
    </location>
</feature>
<dbReference type="Pfam" id="PF00698">
    <property type="entry name" value="Acyl_transf_1"/>
    <property type="match status" value="1"/>
</dbReference>
<dbReference type="InterPro" id="IPR016035">
    <property type="entry name" value="Acyl_Trfase/lysoPLipase"/>
</dbReference>
<keyword evidence="6" id="KW-0012">Acyltransferase</keyword>
<dbReference type="GO" id="GO:0016491">
    <property type="term" value="F:oxidoreductase activity"/>
    <property type="evidence" value="ECO:0007669"/>
    <property type="project" value="InterPro"/>
</dbReference>
<dbReference type="PROSITE" id="PS52019">
    <property type="entry name" value="PKS_MFAS_DH"/>
    <property type="match status" value="1"/>
</dbReference>
<evidence type="ECO:0000259" key="12">
    <source>
        <dbReference type="PROSITE" id="PS52019"/>
    </source>
</evidence>
<dbReference type="Gene3D" id="3.90.180.10">
    <property type="entry name" value="Medium-chain alcohol dehydrogenases, catalytic domain"/>
    <property type="match status" value="1"/>
</dbReference>
<dbReference type="InterPro" id="IPR018201">
    <property type="entry name" value="Ketoacyl_synth_AS"/>
</dbReference>
<dbReference type="Gene3D" id="3.30.70.3290">
    <property type="match status" value="1"/>
</dbReference>
<organism evidence="13 14">
    <name type="scientific">Prosthecobacter debontii</name>
    <dbReference type="NCBI Taxonomy" id="48467"/>
    <lineage>
        <taxon>Bacteria</taxon>
        <taxon>Pseudomonadati</taxon>
        <taxon>Verrucomicrobiota</taxon>
        <taxon>Verrucomicrobiia</taxon>
        <taxon>Verrucomicrobiales</taxon>
        <taxon>Verrucomicrobiaceae</taxon>
        <taxon>Prosthecobacter</taxon>
    </lineage>
</organism>
<dbReference type="FunFam" id="3.40.47.10:FF:000019">
    <property type="entry name" value="Polyketide synthase type I"/>
    <property type="match status" value="1"/>
</dbReference>
<dbReference type="Gene3D" id="3.40.50.150">
    <property type="entry name" value="Vaccinia Virus protein VP39"/>
    <property type="match status" value="1"/>
</dbReference>
<protein>
    <submittedName>
        <fullName evidence="13">Acyl transferase domain-containing protein</fullName>
    </submittedName>
</protein>
<comment type="function">
    <text evidence="7">Involved in production of the polyketide antibiotic thailandamide.</text>
</comment>
<dbReference type="SUPFAM" id="SSF51735">
    <property type="entry name" value="NAD(P)-binding Rossmann-fold domains"/>
    <property type="match status" value="3"/>
</dbReference>
<dbReference type="CDD" id="cd00833">
    <property type="entry name" value="PKS"/>
    <property type="match status" value="1"/>
</dbReference>
<dbReference type="Pfam" id="PF02801">
    <property type="entry name" value="Ketoacyl-synt_C"/>
    <property type="match status" value="1"/>
</dbReference>
<dbReference type="GO" id="GO:0031177">
    <property type="term" value="F:phosphopantetheine binding"/>
    <property type="evidence" value="ECO:0007669"/>
    <property type="project" value="InterPro"/>
</dbReference>
<dbReference type="InterPro" id="IPR013968">
    <property type="entry name" value="PKS_KR"/>
</dbReference>
<dbReference type="SMART" id="SM00827">
    <property type="entry name" value="PKS_AT"/>
    <property type="match status" value="1"/>
</dbReference>